<keyword evidence="8" id="KW-1185">Reference proteome</keyword>
<feature type="transmembrane region" description="Helical" evidence="6">
    <location>
        <begin position="165"/>
        <end position="186"/>
    </location>
</feature>
<dbReference type="GO" id="GO:0005886">
    <property type="term" value="C:plasma membrane"/>
    <property type="evidence" value="ECO:0007669"/>
    <property type="project" value="UniProtKB-SubCell"/>
</dbReference>
<dbReference type="AlphaFoldDB" id="A0A510UTH0"/>
<keyword evidence="5 6" id="KW-0472">Membrane</keyword>
<dbReference type="EMBL" id="BJUA01000002">
    <property type="protein sequence ID" value="GEK16761.1"/>
    <property type="molecule type" value="Genomic_DNA"/>
</dbReference>
<feature type="transmembrane region" description="Helical" evidence="6">
    <location>
        <begin position="23"/>
        <end position="44"/>
    </location>
</feature>
<protein>
    <recommendedName>
        <fullName evidence="9">Flippase-like domain-containing protein</fullName>
    </recommendedName>
</protein>
<name>A0A510UTH0_9CELL</name>
<evidence type="ECO:0000256" key="4">
    <source>
        <dbReference type="ARBA" id="ARBA00022989"/>
    </source>
</evidence>
<feature type="transmembrane region" description="Helical" evidence="6">
    <location>
        <begin position="261"/>
        <end position="279"/>
    </location>
</feature>
<comment type="caution">
    <text evidence="7">The sequence shown here is derived from an EMBL/GenBank/DDBJ whole genome shotgun (WGS) entry which is preliminary data.</text>
</comment>
<dbReference type="Pfam" id="PF03706">
    <property type="entry name" value="LPG_synthase_TM"/>
    <property type="match status" value="1"/>
</dbReference>
<evidence type="ECO:0000313" key="8">
    <source>
        <dbReference type="Proteomes" id="UP000321386"/>
    </source>
</evidence>
<sequence length="353" mass="37637">MTDPEVVVDDEVPRAWWRRPLRLLLWAALAVFAWFALVRLVGAIDWRAVAEAFGHVPGWVVLPLLALLVVRQVLNAVPLQQYVAHLSLFRSLQNDLAAYLVGSFTPPPADVVVRVSMFRAWGVDPAAGLAGVGLNTATFYAVRFGVPVVGLGLLLLGEGVEARQWATALASALVAAVCVAGLAMLLRSTTLAAWMGRRAGALVGRFRADVDPQAWADYLVDLRARTSDRLRTGLVPSLLALFAMVLVDGAMLLLALRAVGVPVSALTAVDVLAAFLVAYPITLMPMFGFGIMDAVLVGAWTTIAGVAWEADIVAATIVWRVVTIVGPLVLGLGVVAFWRRRAGESAADELATS</sequence>
<evidence type="ECO:0000256" key="6">
    <source>
        <dbReference type="SAM" id="Phobius"/>
    </source>
</evidence>
<evidence type="ECO:0008006" key="9">
    <source>
        <dbReference type="Google" id="ProtNLM"/>
    </source>
</evidence>
<evidence type="ECO:0000256" key="2">
    <source>
        <dbReference type="ARBA" id="ARBA00022475"/>
    </source>
</evidence>
<evidence type="ECO:0000256" key="1">
    <source>
        <dbReference type="ARBA" id="ARBA00004651"/>
    </source>
</evidence>
<evidence type="ECO:0000256" key="5">
    <source>
        <dbReference type="ARBA" id="ARBA00023136"/>
    </source>
</evidence>
<reference evidence="7 8" key="1">
    <citation type="submission" date="2019-07" db="EMBL/GenBank/DDBJ databases">
        <title>Whole genome shotgun sequence of Cellulomonas persica NBRC 101101.</title>
        <authorList>
            <person name="Hosoyama A."/>
            <person name="Uohara A."/>
            <person name="Ohji S."/>
            <person name="Ichikawa N."/>
        </authorList>
    </citation>
    <scope>NUCLEOTIDE SEQUENCE [LARGE SCALE GENOMIC DNA]</scope>
    <source>
        <strain evidence="7 8">NBRC 101101</strain>
    </source>
</reference>
<proteinExistence type="predicted"/>
<comment type="subcellular location">
    <subcellularLocation>
        <location evidence="1">Cell membrane</location>
        <topology evidence="1">Multi-pass membrane protein</topology>
    </subcellularLocation>
</comment>
<feature type="transmembrane region" description="Helical" evidence="6">
    <location>
        <begin position="233"/>
        <end position="255"/>
    </location>
</feature>
<dbReference type="RefSeq" id="WP_186811376.1">
    <property type="nucleotide sequence ID" value="NZ_BJUA01000002.1"/>
</dbReference>
<accession>A0A510UTH0</accession>
<keyword evidence="3 6" id="KW-0812">Transmembrane</keyword>
<keyword evidence="2" id="KW-1003">Cell membrane</keyword>
<keyword evidence="4 6" id="KW-1133">Transmembrane helix</keyword>
<dbReference type="InterPro" id="IPR022791">
    <property type="entry name" value="L-PG_synthase/AglD"/>
</dbReference>
<feature type="transmembrane region" description="Helical" evidence="6">
    <location>
        <begin position="286"/>
        <end position="308"/>
    </location>
</feature>
<organism evidence="7 8">
    <name type="scientific">Cellulomonas persica</name>
    <dbReference type="NCBI Taxonomy" id="76861"/>
    <lineage>
        <taxon>Bacteria</taxon>
        <taxon>Bacillati</taxon>
        <taxon>Actinomycetota</taxon>
        <taxon>Actinomycetes</taxon>
        <taxon>Micrococcales</taxon>
        <taxon>Cellulomonadaceae</taxon>
        <taxon>Cellulomonas</taxon>
    </lineage>
</organism>
<evidence type="ECO:0000256" key="3">
    <source>
        <dbReference type="ARBA" id="ARBA00022692"/>
    </source>
</evidence>
<feature type="transmembrane region" description="Helical" evidence="6">
    <location>
        <begin position="56"/>
        <end position="74"/>
    </location>
</feature>
<evidence type="ECO:0000313" key="7">
    <source>
        <dbReference type="EMBL" id="GEK16761.1"/>
    </source>
</evidence>
<dbReference type="Proteomes" id="UP000321386">
    <property type="component" value="Unassembled WGS sequence"/>
</dbReference>
<feature type="transmembrane region" description="Helical" evidence="6">
    <location>
        <begin position="314"/>
        <end position="338"/>
    </location>
</feature>
<gene>
    <name evidence="7" type="ORF">CPE01_04940</name>
</gene>